<dbReference type="Gene3D" id="4.10.240.10">
    <property type="entry name" value="Zn(2)-C6 fungal-type DNA-binding domain"/>
    <property type="match status" value="1"/>
</dbReference>
<dbReference type="CDD" id="cd12148">
    <property type="entry name" value="fungal_TF_MHR"/>
    <property type="match status" value="1"/>
</dbReference>
<dbReference type="SUPFAM" id="SSF57701">
    <property type="entry name" value="Zn2/Cys6 DNA-binding domain"/>
    <property type="match status" value="1"/>
</dbReference>
<dbReference type="EMBL" id="ML978275">
    <property type="protein sequence ID" value="KAF2025071.1"/>
    <property type="molecule type" value="Genomic_DNA"/>
</dbReference>
<proteinExistence type="predicted"/>
<dbReference type="Proteomes" id="UP000799777">
    <property type="component" value="Unassembled WGS sequence"/>
</dbReference>
<dbReference type="PROSITE" id="PS50048">
    <property type="entry name" value="ZN2_CY6_FUNGAL_2"/>
    <property type="match status" value="1"/>
</dbReference>
<dbReference type="InterPro" id="IPR001138">
    <property type="entry name" value="Zn2Cys6_DnaBD"/>
</dbReference>
<feature type="domain" description="Zn(2)-C6 fungal-type" evidence="5">
    <location>
        <begin position="28"/>
        <end position="60"/>
    </location>
</feature>
<organism evidence="6 7">
    <name type="scientific">Setomelanomma holmii</name>
    <dbReference type="NCBI Taxonomy" id="210430"/>
    <lineage>
        <taxon>Eukaryota</taxon>
        <taxon>Fungi</taxon>
        <taxon>Dikarya</taxon>
        <taxon>Ascomycota</taxon>
        <taxon>Pezizomycotina</taxon>
        <taxon>Dothideomycetes</taxon>
        <taxon>Pleosporomycetidae</taxon>
        <taxon>Pleosporales</taxon>
        <taxon>Pleosporineae</taxon>
        <taxon>Phaeosphaeriaceae</taxon>
        <taxon>Setomelanomma</taxon>
    </lineage>
</organism>
<name>A0A9P4H1N8_9PLEO</name>
<evidence type="ECO:0000256" key="2">
    <source>
        <dbReference type="ARBA" id="ARBA00023163"/>
    </source>
</evidence>
<dbReference type="CDD" id="cd00067">
    <property type="entry name" value="GAL4"/>
    <property type="match status" value="1"/>
</dbReference>
<evidence type="ECO:0000313" key="6">
    <source>
        <dbReference type="EMBL" id="KAF2025071.1"/>
    </source>
</evidence>
<keyword evidence="3" id="KW-0539">Nucleus</keyword>
<sequence length="731" mass="83438">MSRFERDGNSTSSEPDTKRRKLRKGTKSCWDCKKRKVKCTFDSQSETICIACRRRDAPCVGQDQPEEEFHSHVDSNRDQVLERLQRVEGLLEQLLEVGHRVERDVVRDGTALSAHRKLGYFTPTSERPNHDSLEAPSKPSPMLRQPTVTMNDECRKISRELVKAFPSQEDIDVFCKSDYIATFYCHQIVTKDLNDRPENEVIDFVNDIARVPDSQTTPPVLIAKRMIIFALFVQYFQTQHTRGLTERPSTIMDRLVETAVRCVTSNEHIVGCVEGLECVVLEAVFQSNMGNMRRAWIASRKAMVIAQLMKIDCTNPPPMKAIDPNTKINPKFMWFRIVYMDSYLSLMLGLPHGGQETHMEDDITGETPSCKLERTHTLVARRIIDRNRRDTFQDFTTTRQLDQELLKAAKALPDRFWLPPNFTTVAPNSQEAFWEIMRLCDQIHHYNLVHLLHLPYLLRCDKEASYHTYAKITCINASREIISRFIAFRNFQHATIGTFCRAADFFSFMAGMTILLAHIDSHRHEVEDWRAHQRLGDRAMIEQLVENFEKMAQQMNDGFFGKCVHHLQALLQIEHDCVHGIGRSAHDTLSCLEEHCDGIQLTIPYFGIIKIGRDGVTKDEPAVSTQLQSGFNHVPDSIHAANYFVPAAAFDDAAHQNIQARTVLPLQDTQSMQPLQIAEGDIVAHGQIQQELQYPGLAASLDVWAFQGVDAAFFDSIVRGSVDWNPALDNL</sequence>
<dbReference type="AlphaFoldDB" id="A0A9P4H1N8"/>
<protein>
    <recommendedName>
        <fullName evidence="5">Zn(2)-C6 fungal-type domain-containing protein</fullName>
    </recommendedName>
</protein>
<dbReference type="OrthoDB" id="5392779at2759"/>
<evidence type="ECO:0000256" key="4">
    <source>
        <dbReference type="SAM" id="MobiDB-lite"/>
    </source>
</evidence>
<feature type="region of interest" description="Disordered" evidence="4">
    <location>
        <begin position="117"/>
        <end position="146"/>
    </location>
</feature>
<accession>A0A9P4H1N8</accession>
<keyword evidence="7" id="KW-1185">Reference proteome</keyword>
<dbReference type="PROSITE" id="PS00463">
    <property type="entry name" value="ZN2_CY6_FUNGAL_1"/>
    <property type="match status" value="1"/>
</dbReference>
<dbReference type="PANTHER" id="PTHR47840">
    <property type="entry name" value="ZN(II)2CYS6 TRANSCRIPTION FACTOR (EUROFUNG)-RELATED"/>
    <property type="match status" value="1"/>
</dbReference>
<gene>
    <name evidence="6" type="ORF">EK21DRAFT_77257</name>
</gene>
<dbReference type="PANTHER" id="PTHR47840:SF1">
    <property type="entry name" value="ZN(II)2CYS6 TRANSCRIPTION FACTOR (EUROFUNG)"/>
    <property type="match status" value="1"/>
</dbReference>
<evidence type="ECO:0000256" key="1">
    <source>
        <dbReference type="ARBA" id="ARBA00023015"/>
    </source>
</evidence>
<comment type="caution">
    <text evidence="6">The sequence shown here is derived from an EMBL/GenBank/DDBJ whole genome shotgun (WGS) entry which is preliminary data.</text>
</comment>
<reference evidence="6" key="1">
    <citation type="journal article" date="2020" name="Stud. Mycol.">
        <title>101 Dothideomycetes genomes: a test case for predicting lifestyles and emergence of pathogens.</title>
        <authorList>
            <person name="Haridas S."/>
            <person name="Albert R."/>
            <person name="Binder M."/>
            <person name="Bloem J."/>
            <person name="Labutti K."/>
            <person name="Salamov A."/>
            <person name="Andreopoulos B."/>
            <person name="Baker S."/>
            <person name="Barry K."/>
            <person name="Bills G."/>
            <person name="Bluhm B."/>
            <person name="Cannon C."/>
            <person name="Castanera R."/>
            <person name="Culley D."/>
            <person name="Daum C."/>
            <person name="Ezra D."/>
            <person name="Gonzalez J."/>
            <person name="Henrissat B."/>
            <person name="Kuo A."/>
            <person name="Liang C."/>
            <person name="Lipzen A."/>
            <person name="Lutzoni F."/>
            <person name="Magnuson J."/>
            <person name="Mondo S."/>
            <person name="Nolan M."/>
            <person name="Ohm R."/>
            <person name="Pangilinan J."/>
            <person name="Park H.-J."/>
            <person name="Ramirez L."/>
            <person name="Alfaro M."/>
            <person name="Sun H."/>
            <person name="Tritt A."/>
            <person name="Yoshinaga Y."/>
            <person name="Zwiers L.-H."/>
            <person name="Turgeon B."/>
            <person name="Goodwin S."/>
            <person name="Spatafora J."/>
            <person name="Crous P."/>
            <person name="Grigoriev I."/>
        </authorList>
    </citation>
    <scope>NUCLEOTIDE SEQUENCE</scope>
    <source>
        <strain evidence="6">CBS 110217</strain>
    </source>
</reference>
<dbReference type="GO" id="GO:0008270">
    <property type="term" value="F:zinc ion binding"/>
    <property type="evidence" value="ECO:0007669"/>
    <property type="project" value="InterPro"/>
</dbReference>
<dbReference type="InterPro" id="IPR036864">
    <property type="entry name" value="Zn2-C6_fun-type_DNA-bd_sf"/>
</dbReference>
<evidence type="ECO:0000256" key="3">
    <source>
        <dbReference type="ARBA" id="ARBA00023242"/>
    </source>
</evidence>
<evidence type="ECO:0000259" key="5">
    <source>
        <dbReference type="PROSITE" id="PS50048"/>
    </source>
</evidence>
<evidence type="ECO:0000313" key="7">
    <source>
        <dbReference type="Proteomes" id="UP000799777"/>
    </source>
</evidence>
<keyword evidence="2" id="KW-0804">Transcription</keyword>
<keyword evidence="1" id="KW-0805">Transcription regulation</keyword>
<dbReference type="SMART" id="SM00066">
    <property type="entry name" value="GAL4"/>
    <property type="match status" value="1"/>
</dbReference>
<feature type="region of interest" description="Disordered" evidence="4">
    <location>
        <begin position="1"/>
        <end position="20"/>
    </location>
</feature>
<dbReference type="GO" id="GO:0000981">
    <property type="term" value="F:DNA-binding transcription factor activity, RNA polymerase II-specific"/>
    <property type="evidence" value="ECO:0007669"/>
    <property type="project" value="InterPro"/>
</dbReference>